<dbReference type="OrthoDB" id="7857658at2"/>
<dbReference type="EMBL" id="FXXQ01000001">
    <property type="protein sequence ID" value="SMX21970.1"/>
    <property type="molecule type" value="Genomic_DNA"/>
</dbReference>
<organism evidence="1 2">
    <name type="scientific">Boseongicola aestuarii</name>
    <dbReference type="NCBI Taxonomy" id="1470561"/>
    <lineage>
        <taxon>Bacteria</taxon>
        <taxon>Pseudomonadati</taxon>
        <taxon>Pseudomonadota</taxon>
        <taxon>Alphaproteobacteria</taxon>
        <taxon>Rhodobacterales</taxon>
        <taxon>Paracoccaceae</taxon>
        <taxon>Boseongicola</taxon>
    </lineage>
</organism>
<reference evidence="1 2" key="1">
    <citation type="submission" date="2017-05" db="EMBL/GenBank/DDBJ databases">
        <authorList>
            <person name="Song R."/>
            <person name="Chenine A.L."/>
            <person name="Ruprecht R.M."/>
        </authorList>
    </citation>
    <scope>NUCLEOTIDE SEQUENCE [LARGE SCALE GENOMIC DNA]</scope>
    <source>
        <strain evidence="1 2">CECT 8489</strain>
    </source>
</reference>
<sequence length="121" mass="13372">MEDPELDILINELESERDISIAEYDGIAHALAYLLPDAVPDEVMAPLHISTTDGAMHVADVAYPNWTVHIHGRANDKDGHWRCTLRESDVRDSDRVIGSGRSPKLSQAILAAVMRLAKAMK</sequence>
<dbReference type="AlphaFoldDB" id="A0A238IW59"/>
<keyword evidence="2" id="KW-1185">Reference proteome</keyword>
<evidence type="ECO:0000313" key="2">
    <source>
        <dbReference type="Proteomes" id="UP000201838"/>
    </source>
</evidence>
<evidence type="ECO:0000313" key="1">
    <source>
        <dbReference type="EMBL" id="SMX21970.1"/>
    </source>
</evidence>
<protein>
    <submittedName>
        <fullName evidence="1">Uncharacterized protein</fullName>
    </submittedName>
</protein>
<proteinExistence type="predicted"/>
<name>A0A238IW59_9RHOB</name>
<dbReference type="Proteomes" id="UP000201838">
    <property type="component" value="Unassembled WGS sequence"/>
</dbReference>
<accession>A0A238IW59</accession>
<gene>
    <name evidence="1" type="ORF">BOA8489_00057</name>
</gene>
<dbReference type="RefSeq" id="WP_093971992.1">
    <property type="nucleotide sequence ID" value="NZ_FXXQ01000001.1"/>
</dbReference>